<dbReference type="GO" id="GO:0005886">
    <property type="term" value="C:plasma membrane"/>
    <property type="evidence" value="ECO:0007669"/>
    <property type="project" value="UniProtKB-SubCell"/>
</dbReference>
<evidence type="ECO:0000256" key="2">
    <source>
        <dbReference type="ARBA" id="ARBA00022475"/>
    </source>
</evidence>
<dbReference type="PANTHER" id="PTHR36115">
    <property type="entry name" value="PROLINE-RICH ANTIGEN HOMOLOG-RELATED"/>
    <property type="match status" value="1"/>
</dbReference>
<dbReference type="AlphaFoldDB" id="E7A8P9"/>
<name>E7A8P9_HELFC</name>
<evidence type="ECO:0000256" key="3">
    <source>
        <dbReference type="ARBA" id="ARBA00022692"/>
    </source>
</evidence>
<dbReference type="RefSeq" id="WP_013468758.1">
    <property type="nucleotide sequence ID" value="NC_014810.2"/>
</dbReference>
<evidence type="ECO:0000313" key="9">
    <source>
        <dbReference type="Proteomes" id="UP000007934"/>
    </source>
</evidence>
<dbReference type="KEGG" id="hfe:HFELIS_03020"/>
<feature type="transmembrane region" description="Helical" evidence="6">
    <location>
        <begin position="21"/>
        <end position="40"/>
    </location>
</feature>
<comment type="subcellular location">
    <subcellularLocation>
        <location evidence="1">Cell membrane</location>
        <topology evidence="1">Multi-pass membrane protein</topology>
    </subcellularLocation>
</comment>
<reference evidence="8 9" key="1">
    <citation type="journal article" date="2011" name="Genome Biol. Evol.">
        <title>Comparative whole genome sequence analysis of the carcinogenic bacterial model pathogen Helicobacter felis.</title>
        <authorList>
            <person name="Arnold I.C."/>
            <person name="Zigova Z."/>
            <person name="Holden M."/>
            <person name="Lawley T.D."/>
            <person name="Rad R."/>
            <person name="Dougan G."/>
            <person name="Falkow S."/>
            <person name="Bentley S.D."/>
            <person name="Muller A."/>
        </authorList>
    </citation>
    <scope>NUCLEOTIDE SEQUENCE [LARGE SCALE GENOMIC DNA]</scope>
    <source>
        <strain evidence="9">ATCC 49179 / CCUG 28539 / NCTC 12436 / CS1</strain>
    </source>
</reference>
<dbReference type="GeneID" id="36134916"/>
<gene>
    <name evidence="8" type="ordered locus">Hfelis_03020</name>
</gene>
<keyword evidence="2" id="KW-1003">Cell membrane</keyword>
<keyword evidence="3 6" id="KW-0812">Transmembrane</keyword>
<sequence length="149" mass="17666">MPDHYKLEETIYKERLVLAPWWCRVGAYGVDVLLVGLMAWDFNTRWLDALHLGFLLHAHAFLRYILLYTFLHLCYEGICMGCFWASVGKLVFHLRVVSLKSLDRPTFSERLKRFALKELALLCPFFYLSMDKFQRTFHDRGAKTLIIMR</sequence>
<dbReference type="Pfam" id="PF06271">
    <property type="entry name" value="RDD"/>
    <property type="match status" value="1"/>
</dbReference>
<feature type="transmembrane region" description="Helical" evidence="6">
    <location>
        <begin position="73"/>
        <end position="94"/>
    </location>
</feature>
<dbReference type="InterPro" id="IPR051791">
    <property type="entry name" value="Pra-immunoreactive"/>
</dbReference>
<accession>E7A8P9</accession>
<feature type="domain" description="RDD" evidence="7">
    <location>
        <begin position="18"/>
        <end position="142"/>
    </location>
</feature>
<evidence type="ECO:0000313" key="8">
    <source>
        <dbReference type="EMBL" id="CBY82386.1"/>
    </source>
</evidence>
<organism evidence="8 9">
    <name type="scientific">Helicobacter felis (strain ATCC 49179 / CCUG 28539 / NCTC 12436 / CS1)</name>
    <dbReference type="NCBI Taxonomy" id="936155"/>
    <lineage>
        <taxon>Bacteria</taxon>
        <taxon>Pseudomonadati</taxon>
        <taxon>Campylobacterota</taxon>
        <taxon>Epsilonproteobacteria</taxon>
        <taxon>Campylobacterales</taxon>
        <taxon>Helicobacteraceae</taxon>
        <taxon>Helicobacter</taxon>
    </lineage>
</organism>
<protein>
    <submittedName>
        <fullName evidence="8">RDD family</fullName>
    </submittedName>
</protein>
<proteinExistence type="predicted"/>
<dbReference type="EMBL" id="FQ670179">
    <property type="protein sequence ID" value="CBY82386.1"/>
    <property type="molecule type" value="Genomic_DNA"/>
</dbReference>
<dbReference type="OrthoDB" id="5358104at2"/>
<dbReference type="PANTHER" id="PTHR36115:SF6">
    <property type="entry name" value="PROLINE-RICH ANTIGEN HOMOLOG"/>
    <property type="match status" value="1"/>
</dbReference>
<dbReference type="Proteomes" id="UP000007934">
    <property type="component" value="Chromosome"/>
</dbReference>
<evidence type="ECO:0000259" key="7">
    <source>
        <dbReference type="Pfam" id="PF06271"/>
    </source>
</evidence>
<evidence type="ECO:0000256" key="6">
    <source>
        <dbReference type="SAM" id="Phobius"/>
    </source>
</evidence>
<dbReference type="InterPro" id="IPR010432">
    <property type="entry name" value="RDD"/>
</dbReference>
<dbReference type="eggNOG" id="COG1714">
    <property type="taxonomic scope" value="Bacteria"/>
</dbReference>
<keyword evidence="5 6" id="KW-0472">Membrane</keyword>
<keyword evidence="4 6" id="KW-1133">Transmembrane helix</keyword>
<keyword evidence="9" id="KW-1185">Reference proteome</keyword>
<evidence type="ECO:0000256" key="4">
    <source>
        <dbReference type="ARBA" id="ARBA00022989"/>
    </source>
</evidence>
<evidence type="ECO:0000256" key="1">
    <source>
        <dbReference type="ARBA" id="ARBA00004651"/>
    </source>
</evidence>
<evidence type="ECO:0000256" key="5">
    <source>
        <dbReference type="ARBA" id="ARBA00023136"/>
    </source>
</evidence>
<dbReference type="HOGENOM" id="CLU_053152_5_0_7"/>
<dbReference type="STRING" id="936155.HFELIS_03020"/>